<dbReference type="Pfam" id="PF07529">
    <property type="entry name" value="HSA"/>
    <property type="match status" value="1"/>
</dbReference>
<dbReference type="Proteomes" id="UP000271098">
    <property type="component" value="Unassembled WGS sequence"/>
</dbReference>
<proteinExistence type="predicted"/>
<evidence type="ECO:0000313" key="5">
    <source>
        <dbReference type="EMBL" id="VDN34522.1"/>
    </source>
</evidence>
<feature type="compositionally biased region" description="Polar residues" evidence="3">
    <location>
        <begin position="111"/>
        <end position="133"/>
    </location>
</feature>
<dbReference type="AlphaFoldDB" id="A0A183EFM3"/>
<dbReference type="GO" id="GO:0000812">
    <property type="term" value="C:Swr1 complex"/>
    <property type="evidence" value="ECO:0007669"/>
    <property type="project" value="TreeGrafter"/>
</dbReference>
<name>A0A183EFM3_9BILA</name>
<evidence type="ECO:0000256" key="1">
    <source>
        <dbReference type="ARBA" id="ARBA00004123"/>
    </source>
</evidence>
<evidence type="ECO:0000313" key="7">
    <source>
        <dbReference type="WBParaSite" id="GPUH_0001978901-mRNA-1"/>
    </source>
</evidence>
<dbReference type="GO" id="GO:0006281">
    <property type="term" value="P:DNA repair"/>
    <property type="evidence" value="ECO:0007669"/>
    <property type="project" value="TreeGrafter"/>
</dbReference>
<dbReference type="PANTHER" id="PTHR46459">
    <property type="entry name" value="E1A-BINDING PROTEIN P400-RELATED"/>
    <property type="match status" value="1"/>
</dbReference>
<dbReference type="InterPro" id="IPR014012">
    <property type="entry name" value="HSA_dom"/>
</dbReference>
<protein>
    <submittedName>
        <fullName evidence="7">HSA domain-containing protein</fullName>
    </submittedName>
</protein>
<keyword evidence="6" id="KW-1185">Reference proteome</keyword>
<dbReference type="GO" id="GO:0003682">
    <property type="term" value="F:chromatin binding"/>
    <property type="evidence" value="ECO:0007669"/>
    <property type="project" value="TreeGrafter"/>
</dbReference>
<comment type="subcellular location">
    <subcellularLocation>
        <location evidence="1">Nucleus</location>
    </subcellularLocation>
</comment>
<dbReference type="GO" id="GO:0035267">
    <property type="term" value="C:NuA4 histone acetyltransferase complex"/>
    <property type="evidence" value="ECO:0007669"/>
    <property type="project" value="TreeGrafter"/>
</dbReference>
<organism evidence="7">
    <name type="scientific">Gongylonema pulchrum</name>
    <dbReference type="NCBI Taxonomy" id="637853"/>
    <lineage>
        <taxon>Eukaryota</taxon>
        <taxon>Metazoa</taxon>
        <taxon>Ecdysozoa</taxon>
        <taxon>Nematoda</taxon>
        <taxon>Chromadorea</taxon>
        <taxon>Rhabditida</taxon>
        <taxon>Spirurina</taxon>
        <taxon>Spiruromorpha</taxon>
        <taxon>Spiruroidea</taxon>
        <taxon>Gongylonematidae</taxon>
        <taxon>Gongylonema</taxon>
    </lineage>
</organism>
<reference evidence="7" key="1">
    <citation type="submission" date="2016-06" db="UniProtKB">
        <authorList>
            <consortium name="WormBaseParasite"/>
        </authorList>
    </citation>
    <scope>IDENTIFICATION</scope>
</reference>
<evidence type="ECO:0000313" key="6">
    <source>
        <dbReference type="Proteomes" id="UP000271098"/>
    </source>
</evidence>
<accession>A0A183EFM3</accession>
<gene>
    <name evidence="5" type="ORF">GPUH_LOCUS19764</name>
</gene>
<dbReference type="OrthoDB" id="372624at2759"/>
<dbReference type="EMBL" id="UYRT01089094">
    <property type="protein sequence ID" value="VDN34522.1"/>
    <property type="molecule type" value="Genomic_DNA"/>
</dbReference>
<feature type="region of interest" description="Disordered" evidence="3">
    <location>
        <begin position="110"/>
        <end position="136"/>
    </location>
</feature>
<dbReference type="PROSITE" id="PS51204">
    <property type="entry name" value="HSA"/>
    <property type="match status" value="1"/>
</dbReference>
<evidence type="ECO:0000256" key="3">
    <source>
        <dbReference type="SAM" id="MobiDB-lite"/>
    </source>
</evidence>
<sequence length="298" mass="33405">MSACAYLFIYVFAYKYIQTYTHAKRRRLSGENWTEPRLRSRSSSSSDARVELAVRLLSQMRSIQANKNSIASQLRATEACEIIQDAGHDLIFDDADSGITFKALLGPSLEPSGTGTLDMQPQLEEQTQEASPSSLPPIQIKVEVTASPCSSYMEQQPSTSTVVLQPTPSAPSVTALSTPRSSVVGAESSVERVAKQEAQVLARIAELRRQGLWTASRLPMIEMPPRNKTQWDYLQEEMHWMATDFRQERTFKRQAAKKVFLNKILVSNRLGFFSPVHLTGDIEIQDFGVLRWDFASVV</sequence>
<feature type="domain" description="HSA" evidence="4">
    <location>
        <begin position="218"/>
        <end position="259"/>
    </location>
</feature>
<evidence type="ECO:0000259" key="4">
    <source>
        <dbReference type="PROSITE" id="PS51204"/>
    </source>
</evidence>
<reference evidence="5 6" key="2">
    <citation type="submission" date="2018-11" db="EMBL/GenBank/DDBJ databases">
        <authorList>
            <consortium name="Pathogen Informatics"/>
        </authorList>
    </citation>
    <scope>NUCLEOTIDE SEQUENCE [LARGE SCALE GENOMIC DNA]</scope>
</reference>
<dbReference type="PANTHER" id="PTHR46459:SF1">
    <property type="entry name" value="E1A-BINDING PROTEIN P400"/>
    <property type="match status" value="1"/>
</dbReference>
<evidence type="ECO:0000256" key="2">
    <source>
        <dbReference type="ARBA" id="ARBA00023242"/>
    </source>
</evidence>
<keyword evidence="2" id="KW-0539">Nucleus</keyword>
<dbReference type="WBParaSite" id="GPUH_0001978901-mRNA-1">
    <property type="protein sequence ID" value="GPUH_0001978901-mRNA-1"/>
    <property type="gene ID" value="GPUH_0001978901"/>
</dbReference>